<feature type="coiled-coil region" evidence="1">
    <location>
        <begin position="64"/>
        <end position="91"/>
    </location>
</feature>
<keyword evidence="3" id="KW-1185">Reference proteome</keyword>
<organism evidence="2 3">
    <name type="scientific">Vibrio ezurae NBRC 102218</name>
    <dbReference type="NCBI Taxonomy" id="1219080"/>
    <lineage>
        <taxon>Bacteria</taxon>
        <taxon>Pseudomonadati</taxon>
        <taxon>Pseudomonadota</taxon>
        <taxon>Gammaproteobacteria</taxon>
        <taxon>Vibrionales</taxon>
        <taxon>Vibrionaceae</taxon>
        <taxon>Vibrio</taxon>
    </lineage>
</organism>
<accession>U3AEM0</accession>
<dbReference type="eggNOG" id="ENOG5033JKV">
    <property type="taxonomic scope" value="Bacteria"/>
</dbReference>
<proteinExistence type="predicted"/>
<dbReference type="Proteomes" id="UP000016562">
    <property type="component" value="Unassembled WGS sequence"/>
</dbReference>
<keyword evidence="1" id="KW-0175">Coiled coil</keyword>
<evidence type="ECO:0000256" key="1">
    <source>
        <dbReference type="SAM" id="Coils"/>
    </source>
</evidence>
<evidence type="ECO:0000313" key="2">
    <source>
        <dbReference type="EMBL" id="GAD78351.1"/>
    </source>
</evidence>
<evidence type="ECO:0000313" key="3">
    <source>
        <dbReference type="Proteomes" id="UP000016562"/>
    </source>
</evidence>
<protein>
    <recommendedName>
        <fullName evidence="4">KfrA N-terminal DNA-binding domain-containing protein</fullName>
    </recommendedName>
</protein>
<comment type="caution">
    <text evidence="2">The sequence shown here is derived from an EMBL/GenBank/DDBJ whole genome shotgun (WGS) entry which is preliminary data.</text>
</comment>
<dbReference type="RefSeq" id="WP_021712075.1">
    <property type="nucleotide sequence ID" value="NZ_BATM01000001.1"/>
</dbReference>
<dbReference type="EMBL" id="BATM01000001">
    <property type="protein sequence ID" value="GAD78351.1"/>
    <property type="molecule type" value="Genomic_DNA"/>
</dbReference>
<reference evidence="2 3" key="1">
    <citation type="submission" date="2013-09" db="EMBL/GenBank/DDBJ databases">
        <title>Whole genome shotgun sequence of Vibrio ezurae NBRC 102218.</title>
        <authorList>
            <person name="Yoshida I."/>
            <person name="Hosoyama A."/>
            <person name="Numata M."/>
            <person name="Hashimoto M."/>
            <person name="Hosoyama Y."/>
            <person name="Tsuchikane K."/>
            <person name="Noguchi M."/>
            <person name="Hirakata S."/>
            <person name="Ichikawa N."/>
            <person name="Ohji S."/>
            <person name="Yamazoe A."/>
            <person name="Fujita N."/>
        </authorList>
    </citation>
    <scope>NUCLEOTIDE SEQUENCE [LARGE SCALE GENOMIC DNA]</scope>
    <source>
        <strain evidence="2 3">NBRC 102218</strain>
    </source>
</reference>
<evidence type="ECO:0008006" key="4">
    <source>
        <dbReference type="Google" id="ProtNLM"/>
    </source>
</evidence>
<dbReference type="AlphaFoldDB" id="U3AEM0"/>
<name>U3AEM0_9VIBR</name>
<dbReference type="STRING" id="1219080.VEZ01S_01_01300"/>
<dbReference type="OrthoDB" id="6314559at2"/>
<gene>
    <name evidence="2" type="ORF">VEZ01S_01_01300</name>
</gene>
<sequence length="93" mass="10268">MPTKEVTDELNQVFLSLEAEGKEPTLALVKARLASKIPMPALISAIKNWKSSKRVPKIEVADDSRSADGKIEALEQQIVALTRRIEALEKGQQ</sequence>